<organism evidence="2 3">
    <name type="scientific">Monosporascus ibericus</name>
    <dbReference type="NCBI Taxonomy" id="155417"/>
    <lineage>
        <taxon>Eukaryota</taxon>
        <taxon>Fungi</taxon>
        <taxon>Dikarya</taxon>
        <taxon>Ascomycota</taxon>
        <taxon>Pezizomycotina</taxon>
        <taxon>Sordariomycetes</taxon>
        <taxon>Xylariomycetidae</taxon>
        <taxon>Xylariales</taxon>
        <taxon>Xylariales incertae sedis</taxon>
        <taxon>Monosporascus</taxon>
    </lineage>
</organism>
<comment type="caution">
    <text evidence="2">The sequence shown here is derived from an EMBL/GenBank/DDBJ whole genome shotgun (WGS) entry which is preliminary data.</text>
</comment>
<reference evidence="2 3" key="1">
    <citation type="submission" date="2018-06" db="EMBL/GenBank/DDBJ databases">
        <title>Complete Genomes of Monosporascus.</title>
        <authorList>
            <person name="Robinson A.J."/>
            <person name="Natvig D.O."/>
        </authorList>
    </citation>
    <scope>NUCLEOTIDE SEQUENCE [LARGE SCALE GENOMIC DNA]</scope>
    <source>
        <strain evidence="2 3">CBS 110550</strain>
    </source>
</reference>
<evidence type="ECO:0000313" key="2">
    <source>
        <dbReference type="EMBL" id="RYP02984.1"/>
    </source>
</evidence>
<accession>A0A4Q4TBQ7</accession>
<feature type="compositionally biased region" description="Gly residues" evidence="1">
    <location>
        <begin position="47"/>
        <end position="63"/>
    </location>
</feature>
<feature type="region of interest" description="Disordered" evidence="1">
    <location>
        <begin position="16"/>
        <end position="75"/>
    </location>
</feature>
<dbReference type="AlphaFoldDB" id="A0A4Q4TBQ7"/>
<proteinExistence type="predicted"/>
<dbReference type="EMBL" id="QJNU01000291">
    <property type="protein sequence ID" value="RYP02984.1"/>
    <property type="molecule type" value="Genomic_DNA"/>
</dbReference>
<gene>
    <name evidence="2" type="ORF">DL764_005470</name>
</gene>
<feature type="compositionally biased region" description="Polar residues" evidence="1">
    <location>
        <begin position="120"/>
        <end position="129"/>
    </location>
</feature>
<feature type="region of interest" description="Disordered" evidence="1">
    <location>
        <begin position="105"/>
        <end position="206"/>
    </location>
</feature>
<sequence>MDNYEKWGNSIVRPIAGFPNLTPNRIPTLFNESRPASDFPHEDNSGGDDGSGGDGGGGNGPGAEGPVAEGGAPVVQGKGLGMRVAPYMLGLPSLWTAVVTEPLAVNDEPSGDGGSDSDRASNPGNSSGVLYSEVSDPEDRRSESWDDQGELGDPGSYEITEEQEQNMMANTNCSEPPALFDPDEKPTHLPELSPNKRRRLGPKFRPHNMYAPFQFLAGPS</sequence>
<evidence type="ECO:0000313" key="3">
    <source>
        <dbReference type="Proteomes" id="UP000293360"/>
    </source>
</evidence>
<feature type="compositionally biased region" description="Basic residues" evidence="1">
    <location>
        <begin position="195"/>
        <end position="206"/>
    </location>
</feature>
<protein>
    <submittedName>
        <fullName evidence="2">Uncharacterized protein</fullName>
    </submittedName>
</protein>
<feature type="compositionally biased region" description="Low complexity" evidence="1">
    <location>
        <begin position="64"/>
        <end position="75"/>
    </location>
</feature>
<feature type="compositionally biased region" description="Polar residues" evidence="1">
    <location>
        <begin position="165"/>
        <end position="174"/>
    </location>
</feature>
<dbReference type="OrthoDB" id="4751919at2759"/>
<name>A0A4Q4TBQ7_9PEZI</name>
<evidence type="ECO:0000256" key="1">
    <source>
        <dbReference type="SAM" id="MobiDB-lite"/>
    </source>
</evidence>
<keyword evidence="3" id="KW-1185">Reference proteome</keyword>
<dbReference type="Proteomes" id="UP000293360">
    <property type="component" value="Unassembled WGS sequence"/>
</dbReference>